<dbReference type="RefSeq" id="WP_015024069.1">
    <property type="nucleotide sequence ID" value="NC_018721.1"/>
</dbReference>
<dbReference type="InterPro" id="IPR002347">
    <property type="entry name" value="SDR_fam"/>
</dbReference>
<dbReference type="PRINTS" id="PR00080">
    <property type="entry name" value="SDRFAMILY"/>
</dbReference>
<dbReference type="InterPro" id="IPR036291">
    <property type="entry name" value="NAD(P)-bd_dom_sf"/>
</dbReference>
<dbReference type="OrthoDB" id="9803333at2"/>
<evidence type="ECO:0000256" key="1">
    <source>
        <dbReference type="ARBA" id="ARBA00006484"/>
    </source>
</evidence>
<proteinExistence type="inferred from homology"/>
<dbReference type="KEGG" id="ptq:P700755_001593"/>
<dbReference type="EMBL" id="CP003879">
    <property type="protein sequence ID" value="AFU68471.1"/>
    <property type="molecule type" value="Genomic_DNA"/>
</dbReference>
<reference evidence="3" key="2">
    <citation type="submission" date="2012-09" db="EMBL/GenBank/DDBJ databases">
        <title>The complete sequence of Psychroflexus torquis an extreme psychrophile from sea-ice that is stimulated by light.</title>
        <authorList>
            <person name="Feng S."/>
            <person name="Powell S.M."/>
            <person name="Bowman J.P."/>
        </authorList>
    </citation>
    <scope>NUCLEOTIDE SEQUENCE [LARGE SCALE GENOMIC DNA]</scope>
    <source>
        <strain evidence="3">ATCC 700755</strain>
    </source>
</reference>
<evidence type="ECO:0000313" key="3">
    <source>
        <dbReference type="EMBL" id="AFU68471.1"/>
    </source>
</evidence>
<accession>K4IHF3</accession>
<dbReference type="Gene3D" id="3.40.50.720">
    <property type="entry name" value="NAD(P)-binding Rossmann-like Domain"/>
    <property type="match status" value="1"/>
</dbReference>
<sequence>MNNPFTLKGRTILISGASSGIGEATAIVCDQLGATLLLLGRNEVRLEEVKSKLSLGAHKSLVVDLSDFEVLEQVLKPFLESTGAIHGLVNAAGVTSTFPFKLFKPEKLEGLLKINVHAAFYLSKLMLKKMSKSGGSIVFISSIMATHGEKAKTLYAISKGAVSAGVKSMAIELAAKGIRVNSVAPGIVNTPMTASATYKKNEELLKLTLSKYPLGFGEPEDVANACAYLLSDASRWVTGTEMVLDGGYTAQ</sequence>
<dbReference type="PRINTS" id="PR00081">
    <property type="entry name" value="GDHRDH"/>
</dbReference>
<dbReference type="HOGENOM" id="CLU_010194_1_0_10"/>
<protein>
    <submittedName>
        <fullName evidence="3">Gluconate 5-dehydrogenase</fullName>
    </submittedName>
</protein>
<reference evidence="3" key="1">
    <citation type="submission" date="2006-03" db="EMBL/GenBank/DDBJ databases">
        <authorList>
            <person name="Bowman J."/>
            <person name="Ferriera S."/>
            <person name="Johnson J."/>
            <person name="Kravitz S."/>
            <person name="Halpern A."/>
            <person name="Remington K."/>
            <person name="Beeson K."/>
            <person name="Tran B."/>
            <person name="Rogers Y.-H."/>
            <person name="Friedman R."/>
            <person name="Venter J.C."/>
        </authorList>
    </citation>
    <scope>NUCLEOTIDE SEQUENCE [LARGE SCALE GENOMIC DNA]</scope>
    <source>
        <strain evidence="3">ATCC 700755</strain>
    </source>
</reference>
<organism evidence="3 4">
    <name type="scientific">Psychroflexus torquis (strain ATCC 700755 / CIP 106069 / ACAM 623)</name>
    <dbReference type="NCBI Taxonomy" id="313595"/>
    <lineage>
        <taxon>Bacteria</taxon>
        <taxon>Pseudomonadati</taxon>
        <taxon>Bacteroidota</taxon>
        <taxon>Flavobacteriia</taxon>
        <taxon>Flavobacteriales</taxon>
        <taxon>Flavobacteriaceae</taxon>
        <taxon>Psychroflexus</taxon>
    </lineage>
</organism>
<dbReference type="PANTHER" id="PTHR43975:SF2">
    <property type="entry name" value="EG:BACR7A4.14 PROTEIN-RELATED"/>
    <property type="match status" value="1"/>
</dbReference>
<gene>
    <name evidence="3" type="ordered locus">P700755_001593</name>
</gene>
<dbReference type="SUPFAM" id="SSF51735">
    <property type="entry name" value="NAD(P)-binding Rossmann-fold domains"/>
    <property type="match status" value="1"/>
</dbReference>
<dbReference type="eggNOG" id="COG1028">
    <property type="taxonomic scope" value="Bacteria"/>
</dbReference>
<keyword evidence="4" id="KW-1185">Reference proteome</keyword>
<evidence type="ECO:0000313" key="4">
    <source>
        <dbReference type="Proteomes" id="UP000008514"/>
    </source>
</evidence>
<dbReference type="Pfam" id="PF13561">
    <property type="entry name" value="adh_short_C2"/>
    <property type="match status" value="1"/>
</dbReference>
<dbReference type="STRING" id="313595.P700755_001593"/>
<dbReference type="SMART" id="SM00822">
    <property type="entry name" value="PKS_KR"/>
    <property type="match status" value="1"/>
</dbReference>
<name>K4IHF3_PSYTT</name>
<comment type="similarity">
    <text evidence="1">Belongs to the short-chain dehydrogenases/reductases (SDR) family.</text>
</comment>
<dbReference type="FunFam" id="3.40.50.720:FF:000084">
    <property type="entry name" value="Short-chain dehydrogenase reductase"/>
    <property type="match status" value="1"/>
</dbReference>
<dbReference type="CDD" id="cd05233">
    <property type="entry name" value="SDR_c"/>
    <property type="match status" value="1"/>
</dbReference>
<evidence type="ECO:0000259" key="2">
    <source>
        <dbReference type="SMART" id="SM00822"/>
    </source>
</evidence>
<dbReference type="PANTHER" id="PTHR43975">
    <property type="entry name" value="ZGC:101858"/>
    <property type="match status" value="1"/>
</dbReference>
<dbReference type="InterPro" id="IPR057326">
    <property type="entry name" value="KR_dom"/>
</dbReference>
<dbReference type="Proteomes" id="UP000008514">
    <property type="component" value="Chromosome"/>
</dbReference>
<feature type="domain" description="Ketoreductase" evidence="2">
    <location>
        <begin position="10"/>
        <end position="190"/>
    </location>
</feature>
<dbReference type="AlphaFoldDB" id="K4IHF3"/>